<dbReference type="EMBL" id="JH712069">
    <property type="protein sequence ID" value="EFO27843.1"/>
    <property type="molecule type" value="Genomic_DNA"/>
</dbReference>
<evidence type="ECO:0000256" key="1">
    <source>
        <dbReference type="SAM" id="MobiDB-lite"/>
    </source>
</evidence>
<reference evidence="2" key="1">
    <citation type="submission" date="2012-04" db="EMBL/GenBank/DDBJ databases">
        <title>The Genome Sequence of Loa loa.</title>
        <authorList>
            <consortium name="The Broad Institute Genome Sequencing Platform"/>
            <consortium name="Broad Institute Genome Sequencing Center for Infectious Disease"/>
            <person name="Nutman T.B."/>
            <person name="Fink D.L."/>
            <person name="Russ C."/>
            <person name="Young S."/>
            <person name="Zeng Q."/>
            <person name="Gargeya S."/>
            <person name="Alvarado L."/>
            <person name="Berlin A."/>
            <person name="Chapman S.B."/>
            <person name="Chen Z."/>
            <person name="Freedman E."/>
            <person name="Gellesch M."/>
            <person name="Goldberg J."/>
            <person name="Griggs A."/>
            <person name="Gujja S."/>
            <person name="Heilman E.R."/>
            <person name="Heiman D."/>
            <person name="Howarth C."/>
            <person name="Mehta T."/>
            <person name="Neiman D."/>
            <person name="Pearson M."/>
            <person name="Roberts A."/>
            <person name="Saif S."/>
            <person name="Shea T."/>
            <person name="Shenoy N."/>
            <person name="Sisk P."/>
            <person name="Stolte C."/>
            <person name="Sykes S."/>
            <person name="White J."/>
            <person name="Yandava C."/>
            <person name="Haas B."/>
            <person name="Henn M.R."/>
            <person name="Nusbaum C."/>
            <person name="Birren B."/>
        </authorList>
    </citation>
    <scope>NUCLEOTIDE SEQUENCE [LARGE SCALE GENOMIC DNA]</scope>
</reference>
<dbReference type="InParanoid" id="A0A1S0UAR5"/>
<dbReference type="AlphaFoldDB" id="A0A1S0UAR5"/>
<protein>
    <submittedName>
        <fullName evidence="2">Uncharacterized protein</fullName>
    </submittedName>
</protein>
<name>A0A1S0UAR5_LOALO</name>
<dbReference type="KEGG" id="loa:LOAG_00635"/>
<sequence length="64" mass="7412">MTEQVIAHNPTDIAKNVSHSKTAERKESSKKKKKEKSLPKRRKESARTGIRNSKKTLKWNEHSI</sequence>
<feature type="region of interest" description="Disordered" evidence="1">
    <location>
        <begin position="1"/>
        <end position="64"/>
    </location>
</feature>
<feature type="compositionally biased region" description="Basic residues" evidence="1">
    <location>
        <begin position="28"/>
        <end position="44"/>
    </location>
</feature>
<proteinExistence type="predicted"/>
<dbReference type="GeneID" id="9938004"/>
<organism evidence="2">
    <name type="scientific">Loa loa</name>
    <name type="common">Eye worm</name>
    <name type="synonym">Filaria loa</name>
    <dbReference type="NCBI Taxonomy" id="7209"/>
    <lineage>
        <taxon>Eukaryota</taxon>
        <taxon>Metazoa</taxon>
        <taxon>Ecdysozoa</taxon>
        <taxon>Nematoda</taxon>
        <taxon>Chromadorea</taxon>
        <taxon>Rhabditida</taxon>
        <taxon>Spirurina</taxon>
        <taxon>Spiruromorpha</taxon>
        <taxon>Filarioidea</taxon>
        <taxon>Onchocercidae</taxon>
        <taxon>Loa</taxon>
    </lineage>
</organism>
<dbReference type="RefSeq" id="XP_003136223.1">
    <property type="nucleotide sequence ID" value="XM_003136175.1"/>
</dbReference>
<gene>
    <name evidence="2" type="ORF">LOAG_00635</name>
</gene>
<dbReference type="CTD" id="9938004"/>
<accession>A0A1S0UAR5</accession>
<evidence type="ECO:0000313" key="2">
    <source>
        <dbReference type="EMBL" id="EFO27843.1"/>
    </source>
</evidence>